<name>A0A1C3UTB6_9HYPH</name>
<dbReference type="RefSeq" id="WP_092709233.1">
    <property type="nucleotide sequence ID" value="NZ_FMAG01000002.1"/>
</dbReference>
<keyword evidence="2" id="KW-1185">Reference proteome</keyword>
<dbReference type="Proteomes" id="UP000199101">
    <property type="component" value="Unassembled WGS sequence"/>
</dbReference>
<sequence length="117" mass="13026">MNESCPVPTPAERQYADIQDRAERVMLATIYKAIEDASRQAADELSASGSQEMPPPRDYFAAVAHQKLFLLLCGADPETFMGGNPEIAAHIIENSRKISEHYWINRGVEPKPDDPLN</sequence>
<evidence type="ECO:0000313" key="2">
    <source>
        <dbReference type="Proteomes" id="UP000199101"/>
    </source>
</evidence>
<accession>A0A1C3UTB6</accession>
<proteinExistence type="predicted"/>
<dbReference type="AlphaFoldDB" id="A0A1C3UTB6"/>
<dbReference type="EMBL" id="FMAG01000002">
    <property type="protein sequence ID" value="SCB18664.1"/>
    <property type="molecule type" value="Genomic_DNA"/>
</dbReference>
<dbReference type="OrthoDB" id="8115735at2"/>
<protein>
    <submittedName>
        <fullName evidence="1">Uncharacterized protein</fullName>
    </submittedName>
</protein>
<organism evidence="1 2">
    <name type="scientific">Rhizobium multihospitium</name>
    <dbReference type="NCBI Taxonomy" id="410764"/>
    <lineage>
        <taxon>Bacteria</taxon>
        <taxon>Pseudomonadati</taxon>
        <taxon>Pseudomonadota</taxon>
        <taxon>Alphaproteobacteria</taxon>
        <taxon>Hyphomicrobiales</taxon>
        <taxon>Rhizobiaceae</taxon>
        <taxon>Rhizobium/Agrobacterium group</taxon>
        <taxon>Rhizobium</taxon>
    </lineage>
</organism>
<reference evidence="2" key="1">
    <citation type="submission" date="2016-08" db="EMBL/GenBank/DDBJ databases">
        <authorList>
            <person name="Varghese N."/>
            <person name="Submissions Spin"/>
        </authorList>
    </citation>
    <scope>NUCLEOTIDE SEQUENCE [LARGE SCALE GENOMIC DNA]</scope>
    <source>
        <strain evidence="2">HAMBI 2975</strain>
    </source>
</reference>
<evidence type="ECO:0000313" key="1">
    <source>
        <dbReference type="EMBL" id="SCB18664.1"/>
    </source>
</evidence>
<gene>
    <name evidence="1" type="ORF">GA0061103_2599</name>
</gene>